<keyword evidence="4" id="KW-1185">Reference proteome</keyword>
<evidence type="ECO:0000313" key="3">
    <source>
        <dbReference type="EMBL" id="QIK62804.1"/>
    </source>
</evidence>
<feature type="transmembrane region" description="Helical" evidence="2">
    <location>
        <begin position="217"/>
        <end position="240"/>
    </location>
</feature>
<dbReference type="Pfam" id="PF19779">
    <property type="entry name" value="DUF6264"/>
    <property type="match status" value="1"/>
</dbReference>
<organism evidence="3 4">
    <name type="scientific">Leucobacter viscericola</name>
    <dbReference type="NCBI Taxonomy" id="2714935"/>
    <lineage>
        <taxon>Bacteria</taxon>
        <taxon>Bacillati</taxon>
        <taxon>Actinomycetota</taxon>
        <taxon>Actinomycetes</taxon>
        <taxon>Micrococcales</taxon>
        <taxon>Microbacteriaceae</taxon>
        <taxon>Leucobacter</taxon>
    </lineage>
</organism>
<dbReference type="Proteomes" id="UP000502677">
    <property type="component" value="Chromosome"/>
</dbReference>
<sequence>MSNLPEEPQSADQETTGQQPTGQQDSGQQASGQQPAGNKTGAATPAVTPPAARPQPAFGEYAPEGWEWKPEGSDKPAEADAPAASAGRSTGGAIAGVPHNLGAANSASASATAPVSPSQPGQQTGSQPQGDRAANTTGDPAPYRANNVPAAPPAYAAPAMGANATTPSRTGDRVMTIILLGIGVFGVIFSFQVMMGMKASFVLMGEALEIKDFEVPAWVGTLGTISALGFLALFAVTLIFSIQRMRARKVAFWVPLTAGVIAFIAMIVLIMVAIFSSPELMDAAADPGANQKILDYLYSTTP</sequence>
<dbReference type="InterPro" id="IPR046231">
    <property type="entry name" value="DUF6264"/>
</dbReference>
<evidence type="ECO:0000313" key="4">
    <source>
        <dbReference type="Proteomes" id="UP000502677"/>
    </source>
</evidence>
<feature type="compositionally biased region" description="Low complexity" evidence="1">
    <location>
        <begin position="103"/>
        <end position="130"/>
    </location>
</feature>
<gene>
    <name evidence="3" type="ORF">G7068_06020</name>
</gene>
<proteinExistence type="predicted"/>
<dbReference type="RefSeq" id="WP_166290233.1">
    <property type="nucleotide sequence ID" value="NZ_CP049863.1"/>
</dbReference>
<keyword evidence="2" id="KW-0812">Transmembrane</keyword>
<dbReference type="KEGG" id="lvi:G7068_06020"/>
<feature type="compositionally biased region" description="Low complexity" evidence="1">
    <location>
        <begin position="13"/>
        <end position="46"/>
    </location>
</feature>
<keyword evidence="2" id="KW-1133">Transmembrane helix</keyword>
<evidence type="ECO:0000256" key="1">
    <source>
        <dbReference type="SAM" id="MobiDB-lite"/>
    </source>
</evidence>
<dbReference type="AlphaFoldDB" id="A0A6G7XDY4"/>
<feature type="region of interest" description="Disordered" evidence="1">
    <location>
        <begin position="1"/>
        <end position="148"/>
    </location>
</feature>
<accession>A0A6G7XDY4</accession>
<evidence type="ECO:0000256" key="2">
    <source>
        <dbReference type="SAM" id="Phobius"/>
    </source>
</evidence>
<protein>
    <submittedName>
        <fullName evidence="3">Uncharacterized protein</fullName>
    </submittedName>
</protein>
<dbReference type="EMBL" id="CP049863">
    <property type="protein sequence ID" value="QIK62804.1"/>
    <property type="molecule type" value="Genomic_DNA"/>
</dbReference>
<keyword evidence="2" id="KW-0472">Membrane</keyword>
<feature type="compositionally biased region" description="Basic and acidic residues" evidence="1">
    <location>
        <begin position="66"/>
        <end position="78"/>
    </location>
</feature>
<feature type="transmembrane region" description="Helical" evidence="2">
    <location>
        <begin position="252"/>
        <end position="275"/>
    </location>
</feature>
<name>A0A6G7XDY4_9MICO</name>
<feature type="transmembrane region" description="Helical" evidence="2">
    <location>
        <begin position="177"/>
        <end position="197"/>
    </location>
</feature>
<reference evidence="3 4" key="1">
    <citation type="submission" date="2020-03" db="EMBL/GenBank/DDBJ databases">
        <title>Leucobacter sp. nov., isolated from beetles.</title>
        <authorList>
            <person name="Hyun D.-W."/>
            <person name="Bae J.-W."/>
        </authorList>
    </citation>
    <scope>NUCLEOTIDE SEQUENCE [LARGE SCALE GENOMIC DNA]</scope>
    <source>
        <strain evidence="3 4">HDW9C</strain>
    </source>
</reference>